<dbReference type="PIRSF" id="PIRSF021524">
    <property type="entry name" value="MSH_acetyltransferase"/>
    <property type="match status" value="1"/>
</dbReference>
<protein>
    <recommendedName>
        <fullName evidence="4">Mycothiol acetyltransferase</fullName>
        <shortName evidence="4">MSH acetyltransferase</shortName>
        <ecNumber evidence="4">2.3.1.189</ecNumber>
    </recommendedName>
    <alternativeName>
        <fullName evidence="4">Mycothiol synthase</fullName>
    </alternativeName>
</protein>
<keyword evidence="1 4" id="KW-0808">Transferase</keyword>
<evidence type="ECO:0000259" key="5">
    <source>
        <dbReference type="PROSITE" id="PS51186"/>
    </source>
</evidence>
<evidence type="ECO:0000256" key="2">
    <source>
        <dbReference type="ARBA" id="ARBA00022737"/>
    </source>
</evidence>
<dbReference type="GO" id="GO:0035447">
    <property type="term" value="F:mycothiol synthase activity"/>
    <property type="evidence" value="ECO:0007669"/>
    <property type="project" value="UniProtKB-UniRule"/>
</dbReference>
<evidence type="ECO:0000256" key="3">
    <source>
        <dbReference type="ARBA" id="ARBA00023315"/>
    </source>
</evidence>
<evidence type="ECO:0000313" key="6">
    <source>
        <dbReference type="EMBL" id="XCM80857.1"/>
    </source>
</evidence>
<proteinExistence type="inferred from homology"/>
<reference evidence="6" key="1">
    <citation type="submission" date="2024-06" db="EMBL/GenBank/DDBJ databases">
        <title>The genome sequences of Kitasatospora sp. strain HUAS MG31.</title>
        <authorList>
            <person name="Mo P."/>
        </authorList>
    </citation>
    <scope>NUCLEOTIDE SEQUENCE</scope>
    <source>
        <strain evidence="6">HUAS MG31</strain>
    </source>
</reference>
<feature type="binding site" evidence="4">
    <location>
        <position position="242"/>
    </location>
    <ligand>
        <name>1D-myo-inositol 2-(L-cysteinylamino)-2-deoxy-alpha-D-glucopyranoside</name>
        <dbReference type="ChEBI" id="CHEBI:58887"/>
    </ligand>
</feature>
<dbReference type="Gene3D" id="3.40.630.30">
    <property type="match status" value="1"/>
</dbReference>
<dbReference type="NCBIfam" id="TIGR03448">
    <property type="entry name" value="mycothiol_MshD"/>
    <property type="match status" value="1"/>
</dbReference>
<dbReference type="AlphaFoldDB" id="A0AAU8JYA5"/>
<dbReference type="RefSeq" id="WP_354641791.1">
    <property type="nucleotide sequence ID" value="NZ_CP159872.1"/>
</dbReference>
<dbReference type="Pfam" id="PF00583">
    <property type="entry name" value="Acetyltransf_1"/>
    <property type="match status" value="1"/>
</dbReference>
<dbReference type="CDD" id="cd04301">
    <property type="entry name" value="NAT_SF"/>
    <property type="match status" value="2"/>
</dbReference>
<comment type="caution">
    <text evidence="4">Lacks conserved residue(s) required for the propagation of feature annotation.</text>
</comment>
<sequence>METSETPSPPGAGNDTARVDVVDSLTPAQVDAVRAVLAAAGDADGREAVSEAGRLRLRAGTPRPGVRHLIQTVSGLTTGYAQLETGSARGTAELTVDPAHRGRGLGRQLLDAVLAAAGPDTTVDFWAHGGHPAAARLAAERGAELVRELRQMRRTGEAPEPVPLPAGVELRTFHPGEDEAAWLALNARAFAHHPEQGAWTAADLADREAEPWFDPAGFFLATRGGAPVGFHWTKVHPEGLGEVYVVGVAPAEQGSGLGRALTAAGLRHLALDRKLETVLLYVDADNPAAVRVYERLGFTIHEVDLMYRVQASEGGVR</sequence>
<comment type="function">
    <text evidence="4">Catalyzes the transfer of acetyl from acetyl-CoA to desacetylmycothiol (Cys-GlcN-Ins) to form mycothiol.</text>
</comment>
<keyword evidence="2 4" id="KW-0677">Repeat</keyword>
<name>A0AAU8JYA5_9ACTN</name>
<gene>
    <name evidence="4 6" type="primary">mshD</name>
    <name evidence="6" type="ORF">ABWK59_19040</name>
</gene>
<feature type="binding site" evidence="4">
    <location>
        <begin position="253"/>
        <end position="259"/>
    </location>
    <ligand>
        <name>acetyl-CoA</name>
        <dbReference type="ChEBI" id="CHEBI:57288"/>
        <label>2</label>
    </ligand>
</feature>
<comment type="similarity">
    <text evidence="4">Belongs to the acetyltransferase family. MshD subfamily.</text>
</comment>
<dbReference type="InterPro" id="IPR000182">
    <property type="entry name" value="GNAT_dom"/>
</dbReference>
<comment type="catalytic activity">
    <reaction evidence="4">
        <text>1D-myo-inositol 2-(L-cysteinylamino)-2-deoxy-alpha-D-glucopyranoside + acetyl-CoA = mycothiol + CoA + H(+)</text>
        <dbReference type="Rhea" id="RHEA:26172"/>
        <dbReference type="ChEBI" id="CHEBI:15378"/>
        <dbReference type="ChEBI" id="CHEBI:16768"/>
        <dbReference type="ChEBI" id="CHEBI:57287"/>
        <dbReference type="ChEBI" id="CHEBI:57288"/>
        <dbReference type="ChEBI" id="CHEBI:58887"/>
        <dbReference type="EC" id="2.3.1.189"/>
    </reaction>
</comment>
<feature type="binding site" evidence="4">
    <location>
        <position position="195"/>
    </location>
    <ligand>
        <name>1D-myo-inositol 2-(L-cysteinylamino)-2-deoxy-alpha-D-glucopyranoside</name>
        <dbReference type="ChEBI" id="CHEBI:58887"/>
    </ligand>
</feature>
<feature type="domain" description="N-acetyltransferase" evidence="5">
    <location>
        <begin position="20"/>
        <end position="165"/>
    </location>
</feature>
<feature type="domain" description="N-acetyltransferase" evidence="5">
    <location>
        <begin position="168"/>
        <end position="317"/>
    </location>
</feature>
<dbReference type="PANTHER" id="PTHR43877">
    <property type="entry name" value="AMINOALKYLPHOSPHONATE N-ACETYLTRANSFERASE-RELATED-RELATED"/>
    <property type="match status" value="1"/>
</dbReference>
<feature type="binding site" evidence="4">
    <location>
        <begin position="246"/>
        <end position="248"/>
    </location>
    <ligand>
        <name>acetyl-CoA</name>
        <dbReference type="ChEBI" id="CHEBI:57288"/>
        <label>2</label>
    </ligand>
</feature>
<feature type="binding site" evidence="4">
    <location>
        <position position="281"/>
    </location>
    <ligand>
        <name>1D-myo-inositol 2-(L-cysteinylamino)-2-deoxy-alpha-D-glucopyranoside</name>
        <dbReference type="ChEBI" id="CHEBI:58887"/>
    </ligand>
</feature>
<dbReference type="GO" id="GO:0010125">
    <property type="term" value="P:mycothiol biosynthetic process"/>
    <property type="evidence" value="ECO:0007669"/>
    <property type="project" value="UniProtKB-UniRule"/>
</dbReference>
<feature type="binding site" evidence="4">
    <location>
        <begin position="286"/>
        <end position="291"/>
    </location>
    <ligand>
        <name>acetyl-CoA</name>
        <dbReference type="ChEBI" id="CHEBI:57288"/>
        <label>2</label>
    </ligand>
</feature>
<dbReference type="EC" id="2.3.1.189" evidence="4"/>
<dbReference type="InterPro" id="IPR016181">
    <property type="entry name" value="Acyl_CoA_acyltransferase"/>
</dbReference>
<dbReference type="InterPro" id="IPR017813">
    <property type="entry name" value="Mycothiol_AcTrfase"/>
</dbReference>
<evidence type="ECO:0000256" key="4">
    <source>
        <dbReference type="HAMAP-Rule" id="MF_01698"/>
    </source>
</evidence>
<dbReference type="HAMAP" id="MF_01698">
    <property type="entry name" value="MshD"/>
    <property type="match status" value="1"/>
</dbReference>
<evidence type="ECO:0000256" key="1">
    <source>
        <dbReference type="ARBA" id="ARBA00022679"/>
    </source>
</evidence>
<dbReference type="InterPro" id="IPR050832">
    <property type="entry name" value="Bact_Acetyltransf"/>
</dbReference>
<dbReference type="SUPFAM" id="SSF55729">
    <property type="entry name" value="Acyl-CoA N-acyltransferases (Nat)"/>
    <property type="match status" value="1"/>
</dbReference>
<keyword evidence="3 4" id="KW-0012">Acyltransferase</keyword>
<dbReference type="KEGG" id="kcm:ABWK59_19040"/>
<feature type="binding site" evidence="4">
    <location>
        <position position="234"/>
    </location>
    <ligand>
        <name>1D-myo-inositol 2-(L-cysteinylamino)-2-deoxy-alpha-D-glucopyranoside</name>
        <dbReference type="ChEBI" id="CHEBI:58887"/>
    </ligand>
</feature>
<accession>A0AAU8JYA5</accession>
<dbReference type="PROSITE" id="PS51186">
    <property type="entry name" value="GNAT"/>
    <property type="match status" value="2"/>
</dbReference>
<feature type="binding site" evidence="4">
    <location>
        <begin position="94"/>
        <end position="96"/>
    </location>
    <ligand>
        <name>acetyl-CoA</name>
        <dbReference type="ChEBI" id="CHEBI:57288"/>
        <label>1</label>
    </ligand>
</feature>
<organism evidence="6">
    <name type="scientific">Kitasatospora camelliae</name>
    <dbReference type="NCBI Taxonomy" id="3156397"/>
    <lineage>
        <taxon>Bacteria</taxon>
        <taxon>Bacillati</taxon>
        <taxon>Actinomycetota</taxon>
        <taxon>Actinomycetes</taxon>
        <taxon>Kitasatosporales</taxon>
        <taxon>Streptomycetaceae</taxon>
        <taxon>Kitasatospora</taxon>
    </lineage>
</organism>
<dbReference type="EMBL" id="CP159872">
    <property type="protein sequence ID" value="XCM80857.1"/>
    <property type="molecule type" value="Genomic_DNA"/>
</dbReference>
<dbReference type="Pfam" id="PF13508">
    <property type="entry name" value="Acetyltransf_7"/>
    <property type="match status" value="1"/>
</dbReference>
<feature type="binding site" evidence="4">
    <location>
        <position position="51"/>
    </location>
    <ligand>
        <name>1D-myo-inositol 2-(L-cysteinylamino)-2-deoxy-alpha-D-glucopyranoside</name>
        <dbReference type="ChEBI" id="CHEBI:58887"/>
    </ligand>
</feature>
<comment type="subunit">
    <text evidence="4">Monomer.</text>
</comment>